<dbReference type="Proteomes" id="UP001153737">
    <property type="component" value="Chromosome 14"/>
</dbReference>
<dbReference type="InterPro" id="IPR026183">
    <property type="entry name" value="Taxilin_fam"/>
</dbReference>
<name>A0A9P0DFS2_PHACE</name>
<evidence type="ECO:0000256" key="3">
    <source>
        <dbReference type="SAM" id="MobiDB-lite"/>
    </source>
</evidence>
<accession>A0A9P0DFS2</accession>
<dbReference type="OrthoDB" id="425555at2759"/>
<feature type="compositionally biased region" description="Low complexity" evidence="3">
    <location>
        <begin position="367"/>
        <end position="383"/>
    </location>
</feature>
<dbReference type="Pfam" id="PF09728">
    <property type="entry name" value="Taxilin"/>
    <property type="match status" value="1"/>
</dbReference>
<feature type="coiled-coil region" evidence="2">
    <location>
        <begin position="83"/>
        <end position="143"/>
    </location>
</feature>
<evidence type="ECO:0000256" key="2">
    <source>
        <dbReference type="SAM" id="Coils"/>
    </source>
</evidence>
<evidence type="ECO:0000256" key="1">
    <source>
        <dbReference type="ARBA" id="ARBA00009550"/>
    </source>
</evidence>
<organism evidence="4 5">
    <name type="scientific">Phaedon cochleariae</name>
    <name type="common">Mustard beetle</name>
    <dbReference type="NCBI Taxonomy" id="80249"/>
    <lineage>
        <taxon>Eukaryota</taxon>
        <taxon>Metazoa</taxon>
        <taxon>Ecdysozoa</taxon>
        <taxon>Arthropoda</taxon>
        <taxon>Hexapoda</taxon>
        <taxon>Insecta</taxon>
        <taxon>Pterygota</taxon>
        <taxon>Neoptera</taxon>
        <taxon>Endopterygota</taxon>
        <taxon>Coleoptera</taxon>
        <taxon>Polyphaga</taxon>
        <taxon>Cucujiformia</taxon>
        <taxon>Chrysomeloidea</taxon>
        <taxon>Chrysomelidae</taxon>
        <taxon>Chrysomelinae</taxon>
        <taxon>Chrysomelini</taxon>
        <taxon>Phaedon</taxon>
    </lineage>
</organism>
<feature type="coiled-coil region" evidence="2">
    <location>
        <begin position="239"/>
        <end position="266"/>
    </location>
</feature>
<feature type="region of interest" description="Disordered" evidence="3">
    <location>
        <begin position="1"/>
        <end position="37"/>
    </location>
</feature>
<feature type="compositionally biased region" description="Low complexity" evidence="3">
    <location>
        <begin position="443"/>
        <end position="466"/>
    </location>
</feature>
<evidence type="ECO:0000313" key="4">
    <source>
        <dbReference type="EMBL" id="CAH1153501.1"/>
    </source>
</evidence>
<protein>
    <recommendedName>
        <fullName evidence="6">Alpha-taxilin</fullName>
    </recommendedName>
</protein>
<sequence length="492" mass="56888">MKDPLGPTGIMEDKINNDVDAGPSSSTGAIKKKKDEKRIKRDQRSWDNLVKNIGSLSYSEKFDYIKEKYTELYLEFRSTVSTLKATEKQMITLQREKDHVKAELAKNILSRSKMESLARELQKQNKEIKDENYNRLKEEEEKRREVASSFTEKLSTLTLLMDENRDKSLHLHEENMNMTNKLSELYDQFQERENRLTNMGRQMDLQKKLSDTQLKKVEVEFETEREIWQKERAMLVANLQRSDETNKVLQENVKSLQEHLDSYQKQYSDFEFTMKRSNQVFDSFKDEMTKMQKANASMEKDRNDWHTRWQNSTQTVLHLTDLQQKGVADLRNAQKKISMLEKLCRKLQVERAAYLQQLKDNKVNPVTPTAPAEEEITSATSSTSSLSLETIVGPFGKEKELIALKKELKKIEDQMKQKAKEKTDSSSIDNLRTVSSASDVESKTNSIKTSTSSLLTSNESSSSNLLVDEVPEKLEQSDSLTDMPDAKEKTGE</sequence>
<feature type="region of interest" description="Disordered" evidence="3">
    <location>
        <begin position="363"/>
        <end position="383"/>
    </location>
</feature>
<evidence type="ECO:0000313" key="5">
    <source>
        <dbReference type="Proteomes" id="UP001153737"/>
    </source>
</evidence>
<keyword evidence="5" id="KW-1185">Reference proteome</keyword>
<feature type="coiled-coil region" evidence="2">
    <location>
        <begin position="330"/>
        <end position="357"/>
    </location>
</feature>
<dbReference type="EMBL" id="OU896720">
    <property type="protein sequence ID" value="CAH1153501.1"/>
    <property type="molecule type" value="Genomic_DNA"/>
</dbReference>
<comment type="similarity">
    <text evidence="1">Belongs to the taxilin family.</text>
</comment>
<gene>
    <name evidence="4" type="ORF">PHAECO_LOCUS4263</name>
</gene>
<feature type="compositionally biased region" description="Polar residues" evidence="3">
    <location>
        <begin position="425"/>
        <end position="439"/>
    </location>
</feature>
<dbReference type="AlphaFoldDB" id="A0A9P0DFS2"/>
<dbReference type="GO" id="GO:0019905">
    <property type="term" value="F:syntaxin binding"/>
    <property type="evidence" value="ECO:0007669"/>
    <property type="project" value="InterPro"/>
</dbReference>
<reference evidence="4" key="1">
    <citation type="submission" date="2022-01" db="EMBL/GenBank/DDBJ databases">
        <authorList>
            <person name="King R."/>
        </authorList>
    </citation>
    <scope>NUCLEOTIDE SEQUENCE</scope>
</reference>
<dbReference type="PANTHER" id="PTHR16127:SF13">
    <property type="entry name" value="GH01188P"/>
    <property type="match status" value="1"/>
</dbReference>
<keyword evidence="2" id="KW-0175">Coiled coil</keyword>
<dbReference type="PANTHER" id="PTHR16127">
    <property type="entry name" value="TAXILIN"/>
    <property type="match status" value="1"/>
</dbReference>
<proteinExistence type="inferred from homology"/>
<feature type="region of interest" description="Disordered" evidence="3">
    <location>
        <begin position="416"/>
        <end position="492"/>
    </location>
</feature>
<reference evidence="4" key="2">
    <citation type="submission" date="2022-10" db="EMBL/GenBank/DDBJ databases">
        <authorList>
            <consortium name="ENA_rothamsted_submissions"/>
            <consortium name="culmorum"/>
            <person name="King R."/>
        </authorList>
    </citation>
    <scope>NUCLEOTIDE SEQUENCE</scope>
</reference>
<evidence type="ECO:0008006" key="6">
    <source>
        <dbReference type="Google" id="ProtNLM"/>
    </source>
</evidence>